<dbReference type="InterPro" id="IPR058420">
    <property type="entry name" value="DUF8107"/>
</dbReference>
<protein>
    <recommendedName>
        <fullName evidence="2">DUF8107 domain-containing protein</fullName>
    </recommendedName>
</protein>
<evidence type="ECO:0000313" key="4">
    <source>
        <dbReference type="Proteomes" id="UP001596333"/>
    </source>
</evidence>
<keyword evidence="1" id="KW-0472">Membrane</keyword>
<feature type="transmembrane region" description="Helical" evidence="1">
    <location>
        <begin position="21"/>
        <end position="41"/>
    </location>
</feature>
<dbReference type="EMBL" id="JBHSXI010000006">
    <property type="protein sequence ID" value="MFC6888604.1"/>
    <property type="molecule type" value="Genomic_DNA"/>
</dbReference>
<feature type="domain" description="DUF8107" evidence="2">
    <location>
        <begin position="3"/>
        <end position="69"/>
    </location>
</feature>
<keyword evidence="4" id="KW-1185">Reference proteome</keyword>
<dbReference type="Proteomes" id="UP001596333">
    <property type="component" value="Unassembled WGS sequence"/>
</dbReference>
<proteinExistence type="predicted"/>
<evidence type="ECO:0000256" key="1">
    <source>
        <dbReference type="SAM" id="Phobius"/>
    </source>
</evidence>
<reference evidence="3 4" key="1">
    <citation type="journal article" date="2019" name="Int. J. Syst. Evol. Microbiol.">
        <title>The Global Catalogue of Microorganisms (GCM) 10K type strain sequencing project: providing services to taxonomists for standard genome sequencing and annotation.</title>
        <authorList>
            <consortium name="The Broad Institute Genomics Platform"/>
            <consortium name="The Broad Institute Genome Sequencing Center for Infectious Disease"/>
            <person name="Wu L."/>
            <person name="Ma J."/>
        </authorList>
    </citation>
    <scope>NUCLEOTIDE SEQUENCE [LARGE SCALE GENOMIC DNA]</scope>
    <source>
        <strain evidence="3 4">Y73</strain>
    </source>
</reference>
<dbReference type="RefSeq" id="WP_379765885.1">
    <property type="nucleotide sequence ID" value="NZ_JBHSXI010000006.1"/>
</dbReference>
<name>A0ABD5UL83_9EURY</name>
<keyword evidence="1" id="KW-1133">Transmembrane helix</keyword>
<organism evidence="3 4">
    <name type="scientific">Halorubrum trueperi</name>
    <dbReference type="NCBI Taxonomy" id="2004704"/>
    <lineage>
        <taxon>Archaea</taxon>
        <taxon>Methanobacteriati</taxon>
        <taxon>Methanobacteriota</taxon>
        <taxon>Stenosarchaea group</taxon>
        <taxon>Halobacteria</taxon>
        <taxon>Halobacteriales</taxon>
        <taxon>Haloferacaceae</taxon>
        <taxon>Halorubrum</taxon>
    </lineage>
</organism>
<feature type="transmembrane region" description="Helical" evidence="1">
    <location>
        <begin position="47"/>
        <end position="69"/>
    </location>
</feature>
<keyword evidence="1" id="KW-0812">Transmembrane</keyword>
<evidence type="ECO:0000259" key="2">
    <source>
        <dbReference type="Pfam" id="PF26409"/>
    </source>
</evidence>
<comment type="caution">
    <text evidence="3">The sequence shown here is derived from an EMBL/GenBank/DDBJ whole genome shotgun (WGS) entry which is preliminary data.</text>
</comment>
<dbReference type="Pfam" id="PF26409">
    <property type="entry name" value="DUF8107"/>
    <property type="match status" value="1"/>
</dbReference>
<evidence type="ECO:0000313" key="3">
    <source>
        <dbReference type="EMBL" id="MFC6888604.1"/>
    </source>
</evidence>
<accession>A0ABD5UL83</accession>
<sequence>MSKEPKGIREGVENSKGDPRVLLLLNAILSTWLAWTTIWGLDLLDVVAFSVQNVATLALIVFALTYVMVLR</sequence>
<gene>
    <name evidence="3" type="ORF">ACFQEY_06120</name>
</gene>
<dbReference type="AlphaFoldDB" id="A0ABD5UL83"/>